<comment type="caution">
    <text evidence="1">The sequence shown here is derived from an EMBL/GenBank/DDBJ whole genome shotgun (WGS) entry which is preliminary data.</text>
</comment>
<reference evidence="1" key="1">
    <citation type="submission" date="2019-04" db="EMBL/GenBank/DDBJ databases">
        <title>Microbes associate with the intestines of laboratory mice.</title>
        <authorList>
            <person name="Navarre W."/>
            <person name="Wong E."/>
            <person name="Huang K."/>
            <person name="Tropini C."/>
            <person name="Ng K."/>
            <person name="Yu B."/>
        </authorList>
    </citation>
    <scope>NUCLEOTIDE SEQUENCE</scope>
    <source>
        <strain evidence="1">NM09_H32</strain>
    </source>
</reference>
<proteinExistence type="predicted"/>
<gene>
    <name evidence="1" type="ORF">E5336_02090</name>
</gene>
<evidence type="ECO:0000313" key="1">
    <source>
        <dbReference type="EMBL" id="TGY66897.1"/>
    </source>
</evidence>
<accession>A0AC61R9V3</accession>
<evidence type="ECO:0000313" key="2">
    <source>
        <dbReference type="Proteomes" id="UP000308836"/>
    </source>
</evidence>
<dbReference type="EMBL" id="SRYG01000003">
    <property type="protein sequence ID" value="TGY66897.1"/>
    <property type="molecule type" value="Genomic_DNA"/>
</dbReference>
<name>A0AC61R9V3_9FIRM</name>
<sequence>MAQQRTGKWVEQILKENGMTKSDLCEQTGLSKETVERLLKDGEATKEVWNIVLGQLNAEPTIDYPSESILGDLENDMNRLGPEAECAVYYGVNSQDLIFTDYQLPGESEHGANEQVARLSKFHITLEEAYELFEKQNMTL</sequence>
<organism evidence="1 2">
    <name type="scientific">Dubosiella muris</name>
    <dbReference type="NCBI Taxonomy" id="3038133"/>
    <lineage>
        <taxon>Bacteria</taxon>
        <taxon>Bacillati</taxon>
        <taxon>Bacillota</taxon>
        <taxon>Erysipelotrichia</taxon>
        <taxon>Erysipelotrichales</taxon>
        <taxon>Erysipelotrichaceae</taxon>
        <taxon>Dubosiella</taxon>
    </lineage>
</organism>
<protein>
    <submittedName>
        <fullName evidence="1">XRE family transcriptional regulator</fullName>
    </submittedName>
</protein>
<dbReference type="Proteomes" id="UP000308836">
    <property type="component" value="Unassembled WGS sequence"/>
</dbReference>
<keyword evidence="2" id="KW-1185">Reference proteome</keyword>